<name>A0A2N8L0G4_9BURK</name>
<dbReference type="AlphaFoldDB" id="A0A2N8L0G4"/>
<dbReference type="EMBL" id="POSP01000003">
    <property type="protein sequence ID" value="PND39198.1"/>
    <property type="molecule type" value="Genomic_DNA"/>
</dbReference>
<keyword evidence="1" id="KW-0472">Membrane</keyword>
<proteinExistence type="predicted"/>
<protein>
    <recommendedName>
        <fullName evidence="4">Energy transducer TonB</fullName>
    </recommendedName>
</protein>
<evidence type="ECO:0000313" key="3">
    <source>
        <dbReference type="Proteomes" id="UP000235916"/>
    </source>
</evidence>
<evidence type="ECO:0008006" key="4">
    <source>
        <dbReference type="Google" id="ProtNLM"/>
    </source>
</evidence>
<comment type="caution">
    <text evidence="2">The sequence shown here is derived from an EMBL/GenBank/DDBJ whole genome shotgun (WGS) entry which is preliminary data.</text>
</comment>
<accession>A0A2N8L0G4</accession>
<reference evidence="2 3" key="1">
    <citation type="submission" date="2018-01" db="EMBL/GenBank/DDBJ databases">
        <title>Draft genome sequence of Paucibacter aquatile CR182 isolated from freshwater of the Nakdong River.</title>
        <authorList>
            <person name="Choi A."/>
            <person name="Chung E.J."/>
        </authorList>
    </citation>
    <scope>NUCLEOTIDE SEQUENCE [LARGE SCALE GENOMIC DNA]</scope>
    <source>
        <strain evidence="2 3">CR182</strain>
    </source>
</reference>
<organism evidence="2 3">
    <name type="scientific">Kinneretia aquatilis</name>
    <dbReference type="NCBI Taxonomy" id="2070761"/>
    <lineage>
        <taxon>Bacteria</taxon>
        <taxon>Pseudomonadati</taxon>
        <taxon>Pseudomonadota</taxon>
        <taxon>Betaproteobacteria</taxon>
        <taxon>Burkholderiales</taxon>
        <taxon>Sphaerotilaceae</taxon>
        <taxon>Roseateles</taxon>
    </lineage>
</organism>
<evidence type="ECO:0000256" key="1">
    <source>
        <dbReference type="SAM" id="Phobius"/>
    </source>
</evidence>
<keyword evidence="1" id="KW-1133">Transmembrane helix</keyword>
<keyword evidence="1" id="KW-0812">Transmembrane</keyword>
<evidence type="ECO:0000313" key="2">
    <source>
        <dbReference type="EMBL" id="PND39198.1"/>
    </source>
</evidence>
<keyword evidence="3" id="KW-1185">Reference proteome</keyword>
<sequence>MTVFDAGLKPQPGLARYTGLGFAALVHVALVVGLIQGFARPGLPKPPAQTDVQVLIDTPKPPDPVRQPVPVDLPQQLRDIPLPPQVPVPEFVIQRDPSPNDIVTRYDGPPVVDFTPRPAVVEPVLNPPVAEPAIRQAGMVCTQMARPELPAVSWTGEAVFKILATVREGRVVATEVLLARGAMDAKTRRLLMAAVDGTLREHYVCPGNHRFEQEFAFRVD</sequence>
<feature type="transmembrane region" description="Helical" evidence="1">
    <location>
        <begin position="20"/>
        <end position="39"/>
    </location>
</feature>
<dbReference type="Proteomes" id="UP000235916">
    <property type="component" value="Unassembled WGS sequence"/>
</dbReference>
<gene>
    <name evidence="2" type="ORF">C1O66_17820</name>
</gene>